<dbReference type="Gene3D" id="2.20.70.30">
    <property type="entry name" value="Nascent polypeptide-associated complex domain"/>
    <property type="match status" value="1"/>
</dbReference>
<dbReference type="STRING" id="1054147.F4PZU3"/>
<feature type="signal peptide" evidence="4">
    <location>
        <begin position="1"/>
        <end position="21"/>
    </location>
</feature>
<evidence type="ECO:0000256" key="2">
    <source>
        <dbReference type="RuleBase" id="RU361272"/>
    </source>
</evidence>
<feature type="region of interest" description="Disordered" evidence="3">
    <location>
        <begin position="41"/>
        <end position="63"/>
    </location>
</feature>
<reference evidence="7" key="1">
    <citation type="journal article" date="2011" name="Genome Res.">
        <title>Phylogeny-wide analysis of social amoeba genomes highlights ancient origins for complex intercellular communication.</title>
        <authorList>
            <person name="Heidel A.J."/>
            <person name="Lawal H.M."/>
            <person name="Felder M."/>
            <person name="Schilde C."/>
            <person name="Helps N.R."/>
            <person name="Tunggal B."/>
            <person name="Rivero F."/>
            <person name="John U."/>
            <person name="Schleicher M."/>
            <person name="Eichinger L."/>
            <person name="Platzer M."/>
            <person name="Noegel A.A."/>
            <person name="Schaap P."/>
            <person name="Gloeckner G."/>
        </authorList>
    </citation>
    <scope>NUCLEOTIDE SEQUENCE [LARGE SCALE GENOMIC DNA]</scope>
    <source>
        <strain evidence="7">SH3</strain>
    </source>
</reference>
<dbReference type="AlphaFoldDB" id="F4PZU3"/>
<keyword evidence="7" id="KW-1185">Reference proteome</keyword>
<proteinExistence type="inferred from homology"/>
<dbReference type="KEGG" id="dfa:DFA_02596"/>
<sequence length="168" mass="18208">MHCYRLVTSLTLTLSFSVTIGQNFKMNSGVNQELLSKLQSSVRTGGPGSVRRKKPVTKSTTNVDDKKLQDKLNRLGVRPIQGIEEVNLFKADGNIIHIANPKVQAARDTFVVSGKAETKSLQELLPGIIAHLGSDNIANLTRLAQQMASKGAIPESDDVPNLVGNFDN</sequence>
<dbReference type="CDD" id="cd22055">
    <property type="entry name" value="NAC_BTF3"/>
    <property type="match status" value="1"/>
</dbReference>
<feature type="domain" description="NAC-A/B" evidence="5">
    <location>
        <begin position="62"/>
        <end position="125"/>
    </location>
</feature>
<dbReference type="OMA" id="CKHEHGH"/>
<evidence type="ECO:0000313" key="6">
    <source>
        <dbReference type="EMBL" id="EGG18857.1"/>
    </source>
</evidence>
<dbReference type="PANTHER" id="PTHR10351">
    <property type="entry name" value="TRANSCRIPTION FACTOR BTF3 FAMILY MEMBER"/>
    <property type="match status" value="1"/>
</dbReference>
<name>F4PZU3_CACFS</name>
<dbReference type="FunFam" id="2.20.70.30:FF:000001">
    <property type="entry name" value="Transcription factor BTF3 homolog"/>
    <property type="match status" value="1"/>
</dbReference>
<gene>
    <name evidence="6" type="primary">nacB</name>
    <name evidence="6" type="ORF">DFA_02596</name>
</gene>
<dbReference type="GeneID" id="14870971"/>
<feature type="chain" id="PRO_5003319769" description="Nascent polypeptide-associated complex subunit beta" evidence="4">
    <location>
        <begin position="22"/>
        <end position="168"/>
    </location>
</feature>
<evidence type="ECO:0000313" key="7">
    <source>
        <dbReference type="Proteomes" id="UP000007797"/>
    </source>
</evidence>
<dbReference type="EMBL" id="GL883017">
    <property type="protein sequence ID" value="EGG18857.1"/>
    <property type="molecule type" value="Genomic_DNA"/>
</dbReference>
<evidence type="ECO:0000256" key="3">
    <source>
        <dbReference type="SAM" id="MobiDB-lite"/>
    </source>
</evidence>
<dbReference type="OrthoDB" id="8033832at2759"/>
<keyword evidence="2" id="KW-0805">Transcription regulation</keyword>
<dbReference type="InterPro" id="IPR039370">
    <property type="entry name" value="BTF3"/>
</dbReference>
<organism evidence="6 7">
    <name type="scientific">Cavenderia fasciculata</name>
    <name type="common">Slime mold</name>
    <name type="synonym">Dictyostelium fasciculatum</name>
    <dbReference type="NCBI Taxonomy" id="261658"/>
    <lineage>
        <taxon>Eukaryota</taxon>
        <taxon>Amoebozoa</taxon>
        <taxon>Evosea</taxon>
        <taxon>Eumycetozoa</taxon>
        <taxon>Dictyostelia</taxon>
        <taxon>Acytosteliales</taxon>
        <taxon>Cavenderiaceae</taxon>
        <taxon>Cavenderia</taxon>
    </lineage>
</organism>
<accession>F4PZU3</accession>
<dbReference type="Pfam" id="PF01849">
    <property type="entry name" value="NAC"/>
    <property type="match status" value="1"/>
</dbReference>
<dbReference type="InterPro" id="IPR038187">
    <property type="entry name" value="NAC_A/B_dom_sf"/>
</dbReference>
<dbReference type="Proteomes" id="UP000007797">
    <property type="component" value="Unassembled WGS sequence"/>
</dbReference>
<evidence type="ECO:0000256" key="1">
    <source>
        <dbReference type="ARBA" id="ARBA00005296"/>
    </source>
</evidence>
<keyword evidence="2" id="KW-0804">Transcription</keyword>
<evidence type="ECO:0000259" key="5">
    <source>
        <dbReference type="PROSITE" id="PS51151"/>
    </source>
</evidence>
<dbReference type="PROSITE" id="PS51151">
    <property type="entry name" value="NAC_AB"/>
    <property type="match status" value="1"/>
</dbReference>
<comment type="similarity">
    <text evidence="1 2">Belongs to the NAC-beta family.</text>
</comment>
<evidence type="ECO:0000256" key="4">
    <source>
        <dbReference type="SAM" id="SignalP"/>
    </source>
</evidence>
<dbReference type="SMART" id="SM01407">
    <property type="entry name" value="NAC"/>
    <property type="match status" value="1"/>
</dbReference>
<dbReference type="RefSeq" id="XP_004357319.1">
    <property type="nucleotide sequence ID" value="XM_004357263.1"/>
</dbReference>
<protein>
    <recommendedName>
        <fullName evidence="2">Nascent polypeptide-associated complex subunit beta</fullName>
    </recommendedName>
</protein>
<keyword evidence="4" id="KW-0732">Signal</keyword>
<dbReference type="InterPro" id="IPR002715">
    <property type="entry name" value="Nas_poly-pep-assoc_cplx_dom"/>
</dbReference>
<comment type="subunit">
    <text evidence="2">Part of the nascent polypeptide-associated complex (NAC).</text>
</comment>